<dbReference type="SUPFAM" id="SSF56672">
    <property type="entry name" value="DNA/RNA polymerases"/>
    <property type="match status" value="1"/>
</dbReference>
<dbReference type="RefSeq" id="XP_071933630.1">
    <property type="nucleotide sequence ID" value="XM_072077529.1"/>
</dbReference>
<dbReference type="GeneID" id="113728915"/>
<reference evidence="3" key="1">
    <citation type="submission" date="2025-08" db="UniProtKB">
        <authorList>
            <consortium name="RefSeq"/>
        </authorList>
    </citation>
    <scope>IDENTIFICATION</scope>
    <source>
        <tissue evidence="3">Leaves</tissue>
    </source>
</reference>
<dbReference type="Gene3D" id="2.40.70.10">
    <property type="entry name" value="Acid Proteases"/>
    <property type="match status" value="1"/>
</dbReference>
<name>A0ABM4WPC0_COFAR</name>
<accession>A0ABM4WPC0</accession>
<sequence>MAGDVPAPRKQYDPYSNTYNPGWRDHPNFSYGNRPQNFFPNRPPGFQQSWQPNPQLSSSNSGSSLEDIVKSLATTTTQLQQEIRSLVMSTTQFQQDTRTGMKDMETRMSQMATAINRLESHVYGKFPSLEKTKKVEKEKEFLDVFRKVEINIPLLDAIKQIPKDAKFLKDLCTHKKKLRGDEKVTVGENMSTILQRKLPSKCGDPYMFTILCKIGGTLIRKAMLDLEASINVMPKTIYASLNLGPLKSTDIIIQLADRTNAYREGLVEDVLIQVNELVFLADFYVLDMGDERSLNPLPILLGRPFLNTVRTKINVNEDTLSMEFDDEIVNFNIFYAMKFTKKSNSIFALSVTEPIVQKTFEQDGKDALEVALTKHLELGATLSVEISDELYHAIEALHSLPSIFSRYEIPSVFVPETQTKLLHSVVQTPELEFKPLPKHLKHAFLGDKEILPVIISAHLSPSQEDNLVRLLQDHKQAIGWSIADIKGINPSLYMHRIRLETDAKLIRQAQRRLNPLMMEVVKKEILKLLKVGIIFAISYSLLVSPIQVVPKKAGVTVEENQEDEMVPVRKPTGWRQCIDYR</sequence>
<evidence type="ECO:0000313" key="2">
    <source>
        <dbReference type="Proteomes" id="UP001652660"/>
    </source>
</evidence>
<dbReference type="Gene3D" id="3.10.10.10">
    <property type="entry name" value="HIV Type 1 Reverse Transcriptase, subunit A, domain 1"/>
    <property type="match status" value="1"/>
</dbReference>
<dbReference type="PANTHER" id="PTHR33067:SF15">
    <property type="entry name" value="RNA-DIRECTED DNA POLYMERASE"/>
    <property type="match status" value="1"/>
</dbReference>
<evidence type="ECO:0000256" key="1">
    <source>
        <dbReference type="SAM" id="MobiDB-lite"/>
    </source>
</evidence>
<protein>
    <recommendedName>
        <fullName evidence="4">Reverse transcriptase domain-containing protein</fullName>
    </recommendedName>
</protein>
<keyword evidence="2" id="KW-1185">Reference proteome</keyword>
<gene>
    <name evidence="3" type="primary">LOC113728915</name>
</gene>
<evidence type="ECO:0000313" key="3">
    <source>
        <dbReference type="RefSeq" id="XP_071933630.1"/>
    </source>
</evidence>
<feature type="compositionally biased region" description="Low complexity" evidence="1">
    <location>
        <begin position="32"/>
        <end position="64"/>
    </location>
</feature>
<dbReference type="Proteomes" id="UP001652660">
    <property type="component" value="Chromosome 2e"/>
</dbReference>
<dbReference type="CDD" id="cd00303">
    <property type="entry name" value="retropepsin_like"/>
    <property type="match status" value="1"/>
</dbReference>
<dbReference type="InterPro" id="IPR043502">
    <property type="entry name" value="DNA/RNA_pol_sf"/>
</dbReference>
<feature type="region of interest" description="Disordered" evidence="1">
    <location>
        <begin position="1"/>
        <end position="64"/>
    </location>
</feature>
<dbReference type="InterPro" id="IPR021109">
    <property type="entry name" value="Peptidase_aspartic_dom_sf"/>
</dbReference>
<organism evidence="2 3">
    <name type="scientific">Coffea arabica</name>
    <name type="common">Arabian coffee</name>
    <dbReference type="NCBI Taxonomy" id="13443"/>
    <lineage>
        <taxon>Eukaryota</taxon>
        <taxon>Viridiplantae</taxon>
        <taxon>Streptophyta</taxon>
        <taxon>Embryophyta</taxon>
        <taxon>Tracheophyta</taxon>
        <taxon>Spermatophyta</taxon>
        <taxon>Magnoliopsida</taxon>
        <taxon>eudicotyledons</taxon>
        <taxon>Gunneridae</taxon>
        <taxon>Pentapetalae</taxon>
        <taxon>asterids</taxon>
        <taxon>lamiids</taxon>
        <taxon>Gentianales</taxon>
        <taxon>Rubiaceae</taxon>
        <taxon>Ixoroideae</taxon>
        <taxon>Gardenieae complex</taxon>
        <taxon>Bertiereae - Coffeeae clade</taxon>
        <taxon>Coffeeae</taxon>
        <taxon>Coffea</taxon>
    </lineage>
</organism>
<proteinExistence type="predicted"/>
<evidence type="ECO:0008006" key="4">
    <source>
        <dbReference type="Google" id="ProtNLM"/>
    </source>
</evidence>
<dbReference type="PANTHER" id="PTHR33067">
    <property type="entry name" value="RNA-DIRECTED DNA POLYMERASE-RELATED"/>
    <property type="match status" value="1"/>
</dbReference>